<reference evidence="2 3" key="1">
    <citation type="submission" date="2017-11" db="EMBL/GenBank/DDBJ databases">
        <title>Genomic Encyclopedia of Archaeal and Bacterial Type Strains, Phase II (KMG-II): From Individual Species to Whole Genera.</title>
        <authorList>
            <person name="Goeker M."/>
        </authorList>
    </citation>
    <scope>NUCLEOTIDE SEQUENCE [LARGE SCALE GENOMIC DNA]</scope>
    <source>
        <strain evidence="2 3">DSM 27393</strain>
    </source>
</reference>
<evidence type="ECO:0000313" key="2">
    <source>
        <dbReference type="EMBL" id="PJJ71644.1"/>
    </source>
</evidence>
<evidence type="ECO:0000256" key="1">
    <source>
        <dbReference type="SAM" id="SignalP"/>
    </source>
</evidence>
<name>A0A2M9CIA1_9MICO</name>
<protein>
    <recommendedName>
        <fullName evidence="4">Lipoprotein</fullName>
    </recommendedName>
</protein>
<dbReference type="RefSeq" id="WP_157802242.1">
    <property type="nucleotide sequence ID" value="NZ_PGFF01000001.1"/>
</dbReference>
<evidence type="ECO:0008006" key="4">
    <source>
        <dbReference type="Google" id="ProtNLM"/>
    </source>
</evidence>
<comment type="caution">
    <text evidence="2">The sequence shown here is derived from an EMBL/GenBank/DDBJ whole genome shotgun (WGS) entry which is preliminary data.</text>
</comment>
<organism evidence="2 3">
    <name type="scientific">Diaminobutyricimonas aerilata</name>
    <dbReference type="NCBI Taxonomy" id="1162967"/>
    <lineage>
        <taxon>Bacteria</taxon>
        <taxon>Bacillati</taxon>
        <taxon>Actinomycetota</taxon>
        <taxon>Actinomycetes</taxon>
        <taxon>Micrococcales</taxon>
        <taxon>Microbacteriaceae</taxon>
        <taxon>Diaminobutyricimonas</taxon>
    </lineage>
</organism>
<accession>A0A2M9CIA1</accession>
<feature type="signal peptide" evidence="1">
    <location>
        <begin position="1"/>
        <end position="20"/>
    </location>
</feature>
<evidence type="ECO:0000313" key="3">
    <source>
        <dbReference type="Proteomes" id="UP000228758"/>
    </source>
</evidence>
<dbReference type="OrthoDB" id="5124656at2"/>
<dbReference type="AlphaFoldDB" id="A0A2M9CIA1"/>
<proteinExistence type="predicted"/>
<dbReference type="PROSITE" id="PS51257">
    <property type="entry name" value="PROKAR_LIPOPROTEIN"/>
    <property type="match status" value="1"/>
</dbReference>
<feature type="chain" id="PRO_5014702457" description="Lipoprotein" evidence="1">
    <location>
        <begin position="21"/>
        <end position="184"/>
    </location>
</feature>
<gene>
    <name evidence="2" type="ORF">CLV46_1195</name>
</gene>
<sequence length="184" mass="19586">MRLLRRVTAASALVAAVALAGCTTPTEDPPESPKPSAAPVFASEEEALAAAEEAYTAYLAMSDEIATGGGKDPERMRGLVTADQFEEEIASFAMYSERALRLSGSSSFRNFRLQQLHQEGGRVDIAAYACLDVSGTRLVDEEGQDKTPNPRPDLVPLELRFENAGAPPKLLLAASDVWEGGGVC</sequence>
<keyword evidence="1" id="KW-0732">Signal</keyword>
<dbReference type="EMBL" id="PGFF01000001">
    <property type="protein sequence ID" value="PJJ71644.1"/>
    <property type="molecule type" value="Genomic_DNA"/>
</dbReference>
<keyword evidence="3" id="KW-1185">Reference proteome</keyword>
<dbReference type="Proteomes" id="UP000228758">
    <property type="component" value="Unassembled WGS sequence"/>
</dbReference>